<dbReference type="Gene3D" id="1.20.140.40">
    <property type="entry name" value="Invertase/pectin methylesterase inhibitor family protein"/>
    <property type="match status" value="1"/>
</dbReference>
<keyword evidence="8" id="KW-0472">Membrane</keyword>
<dbReference type="Pfam" id="PF04043">
    <property type="entry name" value="PMEI"/>
    <property type="match status" value="1"/>
</dbReference>
<dbReference type="GO" id="GO:0004857">
    <property type="term" value="F:enzyme inhibitor activity"/>
    <property type="evidence" value="ECO:0007669"/>
    <property type="project" value="InterPro"/>
</dbReference>
<feature type="domain" description="Pectinesterase inhibitor" evidence="9">
    <location>
        <begin position="61"/>
        <end position="208"/>
    </location>
</feature>
<dbReference type="Proteomes" id="UP000289340">
    <property type="component" value="Chromosome 19"/>
</dbReference>
<organism evidence="10 11">
    <name type="scientific">Glycine soja</name>
    <name type="common">Wild soybean</name>
    <dbReference type="NCBI Taxonomy" id="3848"/>
    <lineage>
        <taxon>Eukaryota</taxon>
        <taxon>Viridiplantae</taxon>
        <taxon>Streptophyta</taxon>
        <taxon>Embryophyta</taxon>
        <taxon>Tracheophyta</taxon>
        <taxon>Spermatophyta</taxon>
        <taxon>Magnoliopsida</taxon>
        <taxon>eudicotyledons</taxon>
        <taxon>Gunneridae</taxon>
        <taxon>Pentapetalae</taxon>
        <taxon>rosids</taxon>
        <taxon>fabids</taxon>
        <taxon>Fabales</taxon>
        <taxon>Fabaceae</taxon>
        <taxon>Papilionoideae</taxon>
        <taxon>50 kb inversion clade</taxon>
        <taxon>NPAAA clade</taxon>
        <taxon>indigoferoid/millettioid clade</taxon>
        <taxon>Phaseoleae</taxon>
        <taxon>Glycine</taxon>
        <taxon>Glycine subgen. Soja</taxon>
    </lineage>
</organism>
<dbReference type="InterPro" id="IPR035513">
    <property type="entry name" value="Invertase/methylesterase_inhib"/>
</dbReference>
<keyword evidence="8" id="KW-1133">Transmembrane helix</keyword>
<dbReference type="InterPro" id="IPR012334">
    <property type="entry name" value="Pectin_lyas_fold"/>
</dbReference>
<dbReference type="GO" id="GO:0030599">
    <property type="term" value="F:pectinesterase activity"/>
    <property type="evidence" value="ECO:0007669"/>
    <property type="project" value="UniProtKB-EC"/>
</dbReference>
<dbReference type="SMART" id="SM00856">
    <property type="entry name" value="PMEI"/>
    <property type="match status" value="1"/>
</dbReference>
<keyword evidence="5" id="KW-0964">Secreted</keyword>
<dbReference type="Gramene" id="XM_028360469.1">
    <property type="protein sequence ID" value="XP_028216270.1"/>
    <property type="gene ID" value="LOC114398283"/>
</dbReference>
<gene>
    <name evidence="10" type="ORF">D0Y65_052288</name>
</gene>
<dbReference type="UniPathway" id="UPA00545">
    <property type="reaction ID" value="UER00823"/>
</dbReference>
<dbReference type="InterPro" id="IPR006501">
    <property type="entry name" value="Pectinesterase_inhib_dom"/>
</dbReference>
<comment type="subcellular location">
    <subcellularLocation>
        <location evidence="1">Secreted</location>
        <location evidence="1">Cell wall</location>
    </subcellularLocation>
</comment>
<dbReference type="CDD" id="cd15798">
    <property type="entry name" value="PMEI-like_3"/>
    <property type="match status" value="1"/>
</dbReference>
<evidence type="ECO:0000256" key="4">
    <source>
        <dbReference type="ARBA" id="ARBA00007786"/>
    </source>
</evidence>
<evidence type="ECO:0000259" key="9">
    <source>
        <dbReference type="SMART" id="SM00856"/>
    </source>
</evidence>
<dbReference type="EMBL" id="QZWG01000019">
    <property type="protein sequence ID" value="RZB49252.1"/>
    <property type="molecule type" value="Genomic_DNA"/>
</dbReference>
<evidence type="ECO:0000313" key="11">
    <source>
        <dbReference type="Proteomes" id="UP000289340"/>
    </source>
</evidence>
<comment type="caution">
    <text evidence="10">The sequence shown here is derived from an EMBL/GenBank/DDBJ whole genome shotgun (WGS) entry which is preliminary data.</text>
</comment>
<dbReference type="Gene3D" id="2.160.20.10">
    <property type="entry name" value="Single-stranded right-handed beta-helix, Pectin lyase-like"/>
    <property type="match status" value="1"/>
</dbReference>
<evidence type="ECO:0000256" key="8">
    <source>
        <dbReference type="SAM" id="Phobius"/>
    </source>
</evidence>
<dbReference type="SUPFAM" id="SSF101148">
    <property type="entry name" value="Plant invertase/pectin methylesterase inhibitor"/>
    <property type="match status" value="1"/>
</dbReference>
<keyword evidence="11" id="KW-1185">Reference proteome</keyword>
<dbReference type="AlphaFoldDB" id="A0A445FK83"/>
<feature type="transmembrane region" description="Helical" evidence="8">
    <location>
        <begin position="27"/>
        <end position="52"/>
    </location>
</feature>
<evidence type="ECO:0000256" key="3">
    <source>
        <dbReference type="ARBA" id="ARBA00006027"/>
    </source>
</evidence>
<dbReference type="FunFam" id="2.160.20.10:FF:000052">
    <property type="entry name" value="Pectinesterase"/>
    <property type="match status" value="1"/>
</dbReference>
<keyword evidence="8" id="KW-0812">Transmembrane</keyword>
<dbReference type="InterPro" id="IPR000070">
    <property type="entry name" value="Pectinesterase_cat"/>
</dbReference>
<proteinExistence type="inferred from homology"/>
<evidence type="ECO:0000256" key="1">
    <source>
        <dbReference type="ARBA" id="ARBA00004191"/>
    </source>
</evidence>
<dbReference type="Pfam" id="PF01095">
    <property type="entry name" value="Pectinesterase"/>
    <property type="match status" value="1"/>
</dbReference>
<dbReference type="EC" id="3.1.1.11" evidence="10"/>
<dbReference type="GO" id="GO:0042545">
    <property type="term" value="P:cell wall modification"/>
    <property type="evidence" value="ECO:0007669"/>
    <property type="project" value="InterPro"/>
</dbReference>
<comment type="pathway">
    <text evidence="2">Glycan metabolism; pectin degradation; 2-dehydro-3-deoxy-D-gluconate from pectin: step 1/5.</text>
</comment>
<protein>
    <submittedName>
        <fullName evidence="10">Putative pectinesterase/pectinesterase inhibitor 28</fullName>
        <ecNumber evidence="10">3.1.1.11</ecNumber>
    </submittedName>
</protein>
<dbReference type="InterPro" id="IPR011050">
    <property type="entry name" value="Pectin_lyase_fold/virulence"/>
</dbReference>
<evidence type="ECO:0000313" key="10">
    <source>
        <dbReference type="EMBL" id="RZB49252.1"/>
    </source>
</evidence>
<evidence type="ECO:0000256" key="5">
    <source>
        <dbReference type="ARBA" id="ARBA00022512"/>
    </source>
</evidence>
<dbReference type="GO" id="GO:0045490">
    <property type="term" value="P:pectin catabolic process"/>
    <property type="evidence" value="ECO:0007669"/>
    <property type="project" value="UniProtKB-UniPathway"/>
</dbReference>
<comment type="similarity">
    <text evidence="3">In the N-terminal section; belongs to the PMEI family.</text>
</comment>
<keyword evidence="7" id="KW-0063">Aspartyl esterase</keyword>
<comment type="similarity">
    <text evidence="4">In the C-terminal section; belongs to the pectinesterase family.</text>
</comment>
<evidence type="ECO:0000256" key="7">
    <source>
        <dbReference type="ARBA" id="ARBA00023085"/>
    </source>
</evidence>
<sequence>MTLNYQRFGSYHNKMDSDNYSKEKEGMVLNIAIMVVSMIAIAMVTVSVVAHIDGSRQDAGKNVKTLLSVCTKTEEPEICFRVLKHVGETATVLNYVKAAINATLTELLFVIRPKPRLERSLTLLQQESYKDCLELLSLGKEELGSLYLMANFYVDLSELNLDDLLNSLSAVISYQHACTDELIRINSYGVLGYSLQVPILLTRIALAIVDNFSERPNSREPRRLEEFARWFSERERKMIESNQGDNGGEQWPINVVVAQDGSGHFSTIADSLNACPKNKTIACVIYVKRGKYEERVVIPKGVKVFMYGDGPAHTIVSGTNTRDPRIVTTSFRAATFVVMGKGFICKDMGFTAPADITGAPALLVLSDHAAFFNCKIDGNEGTLYAVAQRQFYRDCEILGSVDIIKGDSATVIQNSQIILKPRNSSDLVLRRNVMSAQSRLDKYQTTGLVIQNCTITAQKESMNTLNATTYLGSPYSEYSRTIIMESFLGDVIHPKGWCKWSDNYGIETATFWEFDNRGPGARTDKRVKWNGYSTIFERNQMVSYTVGRFLQADQWLLNRGIPYESGFVVLK</sequence>
<name>A0A445FK83_GLYSO</name>
<dbReference type="SUPFAM" id="SSF51126">
    <property type="entry name" value="Pectin lyase-like"/>
    <property type="match status" value="1"/>
</dbReference>
<keyword evidence="5" id="KW-0134">Cell wall</keyword>
<keyword evidence="6 10" id="KW-0378">Hydrolase</keyword>
<reference evidence="10 11" key="1">
    <citation type="submission" date="2018-09" db="EMBL/GenBank/DDBJ databases">
        <title>A high-quality reference genome of wild soybean provides a powerful tool to mine soybean genomes.</title>
        <authorList>
            <person name="Xie M."/>
            <person name="Chung C.Y.L."/>
            <person name="Li M.-W."/>
            <person name="Wong F.-L."/>
            <person name="Chan T.-F."/>
            <person name="Lam H.-M."/>
        </authorList>
    </citation>
    <scope>NUCLEOTIDE SEQUENCE [LARGE SCALE GENOMIC DNA]</scope>
    <source>
        <strain evidence="11">cv. W05</strain>
        <tissue evidence="10">Hypocotyl of etiolated seedlings</tissue>
    </source>
</reference>
<evidence type="ECO:0000256" key="6">
    <source>
        <dbReference type="ARBA" id="ARBA00022801"/>
    </source>
</evidence>
<dbReference type="PANTHER" id="PTHR31707">
    <property type="entry name" value="PECTINESTERASE"/>
    <property type="match status" value="1"/>
</dbReference>
<evidence type="ECO:0000256" key="2">
    <source>
        <dbReference type="ARBA" id="ARBA00005184"/>
    </source>
</evidence>
<accession>A0A445FK83</accession>